<organism evidence="2 3">
    <name type="scientific">Polyplax serrata</name>
    <name type="common">Common mouse louse</name>
    <dbReference type="NCBI Taxonomy" id="468196"/>
    <lineage>
        <taxon>Eukaryota</taxon>
        <taxon>Metazoa</taxon>
        <taxon>Ecdysozoa</taxon>
        <taxon>Arthropoda</taxon>
        <taxon>Hexapoda</taxon>
        <taxon>Insecta</taxon>
        <taxon>Pterygota</taxon>
        <taxon>Neoptera</taxon>
        <taxon>Paraneoptera</taxon>
        <taxon>Psocodea</taxon>
        <taxon>Troctomorpha</taxon>
        <taxon>Phthiraptera</taxon>
        <taxon>Anoplura</taxon>
        <taxon>Polyplacidae</taxon>
        <taxon>Polyplax</taxon>
    </lineage>
</organism>
<feature type="region of interest" description="Disordered" evidence="1">
    <location>
        <begin position="1"/>
        <end position="65"/>
    </location>
</feature>
<feature type="compositionally biased region" description="Basic and acidic residues" evidence="1">
    <location>
        <begin position="7"/>
        <end position="26"/>
    </location>
</feature>
<reference evidence="2 3" key="1">
    <citation type="submission" date="2023-09" db="EMBL/GenBank/DDBJ databases">
        <title>Genomes of two closely related lineages of the louse Polyplax serrata with different host specificities.</title>
        <authorList>
            <person name="Martinu J."/>
            <person name="Tarabai H."/>
            <person name="Stefka J."/>
            <person name="Hypsa V."/>
        </authorList>
    </citation>
    <scope>NUCLEOTIDE SEQUENCE [LARGE SCALE GENOMIC DNA]</scope>
    <source>
        <strain evidence="2">98ZLc_SE</strain>
    </source>
</reference>
<name>A0ABR1APT9_POLSC</name>
<gene>
    <name evidence="2" type="ORF">RUM44_011364</name>
</gene>
<comment type="caution">
    <text evidence="2">The sequence shown here is derived from an EMBL/GenBank/DDBJ whole genome shotgun (WGS) entry which is preliminary data.</text>
</comment>
<accession>A0ABR1APT9</accession>
<sequence>MSRRRHYLNEEHKSTGKKSSKLEAVQKSDCVNQVGSKSKGALNEQSVKRKEDFTGEIPRENPRPFNRVLHQNMLNRMKIERSGEPLTNYPLINNNHGTII</sequence>
<evidence type="ECO:0000256" key="1">
    <source>
        <dbReference type="SAM" id="MobiDB-lite"/>
    </source>
</evidence>
<keyword evidence="3" id="KW-1185">Reference proteome</keyword>
<evidence type="ECO:0000313" key="2">
    <source>
        <dbReference type="EMBL" id="KAK6624505.1"/>
    </source>
</evidence>
<evidence type="ECO:0000313" key="3">
    <source>
        <dbReference type="Proteomes" id="UP001359485"/>
    </source>
</evidence>
<protein>
    <submittedName>
        <fullName evidence="2">Uncharacterized protein</fullName>
    </submittedName>
</protein>
<proteinExistence type="predicted"/>
<feature type="compositionally biased region" description="Basic and acidic residues" evidence="1">
    <location>
        <begin position="46"/>
        <end position="62"/>
    </location>
</feature>
<dbReference type="EMBL" id="JAWJWF010000046">
    <property type="protein sequence ID" value="KAK6624505.1"/>
    <property type="molecule type" value="Genomic_DNA"/>
</dbReference>
<dbReference type="Proteomes" id="UP001359485">
    <property type="component" value="Unassembled WGS sequence"/>
</dbReference>